<gene>
    <name evidence="1" type="ORF">AWC35_20770</name>
</gene>
<organism evidence="1 2">
    <name type="scientific">Gibbsiella quercinecans</name>
    <dbReference type="NCBI Taxonomy" id="929813"/>
    <lineage>
        <taxon>Bacteria</taxon>
        <taxon>Pseudomonadati</taxon>
        <taxon>Pseudomonadota</taxon>
        <taxon>Gammaproteobacteria</taxon>
        <taxon>Enterobacterales</taxon>
        <taxon>Yersiniaceae</taxon>
        <taxon>Gibbsiella</taxon>
    </lineage>
</organism>
<dbReference type="EMBL" id="CP014136">
    <property type="protein sequence ID" value="ATA21580.1"/>
    <property type="molecule type" value="Genomic_DNA"/>
</dbReference>
<reference evidence="1 2" key="1">
    <citation type="submission" date="2016-01" db="EMBL/GenBank/DDBJ databases">
        <authorList>
            <person name="Oliw E.H."/>
        </authorList>
    </citation>
    <scope>NUCLEOTIDE SEQUENCE [LARGE SCALE GENOMIC DNA]</scope>
    <source>
        <strain evidence="1 2">FRB97</strain>
    </source>
</reference>
<sequence length="64" mass="7298">MLLHFQPAMLHLCYICNNRLAAAGIWRNPRSAPQRYGVADTLRFPPVFNALSPGETHEKFCAKR</sequence>
<dbReference type="Proteomes" id="UP000217182">
    <property type="component" value="Chromosome"/>
</dbReference>
<keyword evidence="2" id="KW-1185">Reference proteome</keyword>
<evidence type="ECO:0000313" key="1">
    <source>
        <dbReference type="EMBL" id="ATA21580.1"/>
    </source>
</evidence>
<dbReference type="KEGG" id="gqu:AWC35_20770"/>
<accession>A0A250B5R5</accession>
<name>A0A250B5R5_9GAMM</name>
<evidence type="ECO:0000313" key="2">
    <source>
        <dbReference type="Proteomes" id="UP000217182"/>
    </source>
</evidence>
<proteinExistence type="predicted"/>
<dbReference type="AlphaFoldDB" id="A0A250B5R5"/>
<protein>
    <submittedName>
        <fullName evidence="1">Uncharacterized protein</fullName>
    </submittedName>
</protein>